<evidence type="ECO:0000313" key="4">
    <source>
        <dbReference type="EMBL" id="NNU80947.1"/>
    </source>
</evidence>
<gene>
    <name evidence="4" type="ORF">HMH01_10910</name>
</gene>
<sequence>MSTGRCDMARIGILPLGRPTFDVDFAGEKLAAMLARLDASGHQIAGPRGLLFDAAATRAGLAELREASIDHLLILQVTFTDASMTVEAANAFPGVPLSIWAVPEPRLGGRLRLNAFCGLNLASHALGLAGRDFGWLYTDAGDADLDGLLAGRHQAGRLAPVAGAGDAGRGRKVADALAGRRIARIGAHPDGFDTCAYDADRLMALAGVAVDALELDTLFDTARAADADAAASLRARTAEALPDLDAVDQDQLDRSLRLRLALDAIRAKGSYDAFAIRCWPETFTEYGGAVCGPVAQLGEARVPCACEADVYGALTQLLLQEVAQAPVFLADLVDMDAADDTGVVWHCGQAPLSMAAESVAPHATIHTNRKMPLLYEFPLKPGRVTLARVSQAHGSPRMVIAGGEMLDRPMAFTGTSGVLRFDRTADETLQRVMASGLEHHMGLVYGDHRAALADVAAAMGLPVLEL</sequence>
<dbReference type="InterPro" id="IPR009015">
    <property type="entry name" value="Fucose_isomerase_N/cen_sf"/>
</dbReference>
<keyword evidence="5" id="KW-1185">Reference proteome</keyword>
<dbReference type="EMBL" id="JABFBC010000002">
    <property type="protein sequence ID" value="NNU80947.1"/>
    <property type="molecule type" value="Genomic_DNA"/>
</dbReference>
<dbReference type="AlphaFoldDB" id="A0A849L466"/>
<keyword evidence="1" id="KW-0413">Isomerase</keyword>
<organism evidence="4 5">
    <name type="scientific">Halovulum dunhuangense</name>
    <dbReference type="NCBI Taxonomy" id="1505036"/>
    <lineage>
        <taxon>Bacteria</taxon>
        <taxon>Pseudomonadati</taxon>
        <taxon>Pseudomonadota</taxon>
        <taxon>Alphaproteobacteria</taxon>
        <taxon>Rhodobacterales</taxon>
        <taxon>Paracoccaceae</taxon>
        <taxon>Halovulum</taxon>
    </lineage>
</organism>
<name>A0A849L466_9RHOB</name>
<dbReference type="Pfam" id="PF02952">
    <property type="entry name" value="Fucose_iso_C"/>
    <property type="match status" value="1"/>
</dbReference>
<dbReference type="SUPFAM" id="SSF53743">
    <property type="entry name" value="FucI/AraA N-terminal and middle domains"/>
    <property type="match status" value="1"/>
</dbReference>
<accession>A0A849L466</accession>
<keyword evidence="2" id="KW-0119">Carbohydrate metabolism</keyword>
<dbReference type="InterPro" id="IPR004216">
    <property type="entry name" value="Fuc/Ara_isomerase_C"/>
</dbReference>
<dbReference type="PANTHER" id="PTHR36120:SF1">
    <property type="entry name" value="L-FUCOSE ISOMERASE C-TERMINAL DOMAIN-CONTAINING PROTEIN"/>
    <property type="match status" value="1"/>
</dbReference>
<dbReference type="GO" id="GO:0006004">
    <property type="term" value="P:fucose metabolic process"/>
    <property type="evidence" value="ECO:0007669"/>
    <property type="project" value="InterPro"/>
</dbReference>
<reference evidence="4 5" key="1">
    <citation type="submission" date="2020-05" db="EMBL/GenBank/DDBJ databases">
        <title>Gimesia benthica sp. nov., a novel planctomycete isolated from a deep-sea water sample of the Northwest Indian Ocean.</title>
        <authorList>
            <person name="Wang J."/>
            <person name="Ruan C."/>
            <person name="Song L."/>
            <person name="Zhu Y."/>
            <person name="Li A."/>
            <person name="Zheng X."/>
            <person name="Wang L."/>
            <person name="Lu Z."/>
            <person name="Huang Y."/>
            <person name="Du W."/>
            <person name="Zhou Y."/>
            <person name="Huang L."/>
            <person name="Dai X."/>
        </authorList>
    </citation>
    <scope>NUCLEOTIDE SEQUENCE [LARGE SCALE GENOMIC DNA]</scope>
    <source>
        <strain evidence="4 5">YYQ-30</strain>
    </source>
</reference>
<evidence type="ECO:0000313" key="5">
    <source>
        <dbReference type="Proteomes" id="UP000572377"/>
    </source>
</evidence>
<feature type="domain" description="L-fucose isomerase C-terminal" evidence="3">
    <location>
        <begin position="346"/>
        <end position="464"/>
    </location>
</feature>
<evidence type="ECO:0000256" key="1">
    <source>
        <dbReference type="ARBA" id="ARBA00023235"/>
    </source>
</evidence>
<dbReference type="GO" id="GO:0008736">
    <property type="term" value="F:L-fucose isomerase activity"/>
    <property type="evidence" value="ECO:0007669"/>
    <property type="project" value="InterPro"/>
</dbReference>
<proteinExistence type="predicted"/>
<evidence type="ECO:0000259" key="3">
    <source>
        <dbReference type="Pfam" id="PF02952"/>
    </source>
</evidence>
<dbReference type="InterPro" id="IPR015888">
    <property type="entry name" value="Fuc_isomerase_C"/>
</dbReference>
<dbReference type="SUPFAM" id="SSF50443">
    <property type="entry name" value="FucI/AraA C-terminal domain-like"/>
    <property type="match status" value="1"/>
</dbReference>
<dbReference type="PANTHER" id="PTHR36120">
    <property type="entry name" value="FUCOSE ISOMERASE"/>
    <property type="match status" value="1"/>
</dbReference>
<comment type="caution">
    <text evidence="4">The sequence shown here is derived from an EMBL/GenBank/DDBJ whole genome shotgun (WGS) entry which is preliminary data.</text>
</comment>
<protein>
    <recommendedName>
        <fullName evidence="3">L-fucose isomerase C-terminal domain-containing protein</fullName>
    </recommendedName>
</protein>
<dbReference type="GO" id="GO:0005737">
    <property type="term" value="C:cytoplasm"/>
    <property type="evidence" value="ECO:0007669"/>
    <property type="project" value="InterPro"/>
</dbReference>
<dbReference type="Proteomes" id="UP000572377">
    <property type="component" value="Unassembled WGS sequence"/>
</dbReference>
<evidence type="ECO:0000256" key="2">
    <source>
        <dbReference type="ARBA" id="ARBA00023277"/>
    </source>
</evidence>